<sequence>MTRQFVTAIATALAVVSFSAMGCSTAKDEVRETPAPEKQKLATTKPSGPLPPELATESERWEVYARYGTLKPQIVVVDAGLEADKLAGYLPQLVRVRVSFPNPDPSGMPDRKALGWLNEISDFLHALAQKNRWSIPGWVTHDGVRDFYVYGPSELTKALPKAVRDQYPEIDVAFEAEQEPAWETYQTLLYPRPVDWQVISNQRVIQKLRDLGDTLQTPRKVMHWAHFPSEEARESFAETLDEFEVDEMSKADDSQMPYAVRFSHTTSVEPPVINPVTIRLMRLAAAHGGEYDGWETSVTTQVE</sequence>
<organism evidence="5 6">
    <name type="scientific">Persicimonas caeni</name>
    <dbReference type="NCBI Taxonomy" id="2292766"/>
    <lineage>
        <taxon>Bacteria</taxon>
        <taxon>Deltaproteobacteria</taxon>
        <taxon>Bradymonadales</taxon>
        <taxon>Bradymonadaceae</taxon>
        <taxon>Persicimonas</taxon>
    </lineage>
</organism>
<dbReference type="Gene3D" id="3.30.70.970">
    <property type="entry name" value="RraB-like"/>
    <property type="match status" value="1"/>
</dbReference>
<dbReference type="EMBL" id="CP041186">
    <property type="protein sequence ID" value="QDG53928.1"/>
    <property type="molecule type" value="Genomic_DNA"/>
</dbReference>
<feature type="domain" description="Regulator of ribonuclease activity B" evidence="4">
    <location>
        <begin position="200"/>
        <end position="296"/>
    </location>
</feature>
<dbReference type="PROSITE" id="PS51257">
    <property type="entry name" value="PROKAR_LIPOPROTEIN"/>
    <property type="match status" value="1"/>
</dbReference>
<dbReference type="Pfam" id="PF06877">
    <property type="entry name" value="RraB"/>
    <property type="match status" value="1"/>
</dbReference>
<gene>
    <name evidence="5" type="ORF">FIV42_25245</name>
</gene>
<dbReference type="Pfam" id="PF05117">
    <property type="entry name" value="DUF695"/>
    <property type="match status" value="1"/>
</dbReference>
<evidence type="ECO:0000259" key="4">
    <source>
        <dbReference type="Pfam" id="PF06877"/>
    </source>
</evidence>
<dbReference type="RefSeq" id="WP_141200378.1">
    <property type="nucleotide sequence ID" value="NZ_CP041186.1"/>
</dbReference>
<feature type="region of interest" description="Disordered" evidence="1">
    <location>
        <begin position="28"/>
        <end position="55"/>
    </location>
</feature>
<evidence type="ECO:0000256" key="2">
    <source>
        <dbReference type="SAM" id="SignalP"/>
    </source>
</evidence>
<feature type="compositionally biased region" description="Basic and acidic residues" evidence="1">
    <location>
        <begin position="28"/>
        <end position="40"/>
    </location>
</feature>
<evidence type="ECO:0000259" key="3">
    <source>
        <dbReference type="Pfam" id="PF05117"/>
    </source>
</evidence>
<name>A0A4Y6Q008_PERCE</name>
<dbReference type="InterPro" id="IPR016097">
    <property type="entry name" value="DUF695"/>
</dbReference>
<feature type="chain" id="PRO_5030106784" evidence="2">
    <location>
        <begin position="23"/>
        <end position="303"/>
    </location>
</feature>
<dbReference type="InterPro" id="IPR009671">
    <property type="entry name" value="RraB_dom"/>
</dbReference>
<reference evidence="5 6" key="1">
    <citation type="submission" date="2019-06" db="EMBL/GenBank/DDBJ databases">
        <title>Persicimonas caeni gen. nov., sp. nov., a predatory bacterium isolated from solar saltern.</title>
        <authorList>
            <person name="Wang S."/>
        </authorList>
    </citation>
    <scope>NUCLEOTIDE SEQUENCE [LARGE SCALE GENOMIC DNA]</scope>
    <source>
        <strain evidence="5 6">YN101</strain>
    </source>
</reference>
<evidence type="ECO:0000256" key="1">
    <source>
        <dbReference type="SAM" id="MobiDB-lite"/>
    </source>
</evidence>
<accession>A0A5B8YHS1</accession>
<feature type="signal peptide" evidence="2">
    <location>
        <begin position="1"/>
        <end position="22"/>
    </location>
</feature>
<keyword evidence="6" id="KW-1185">Reference proteome</keyword>
<evidence type="ECO:0000313" key="5">
    <source>
        <dbReference type="EMBL" id="QDG53928.1"/>
    </source>
</evidence>
<keyword evidence="2" id="KW-0732">Signal</keyword>
<proteinExistence type="predicted"/>
<feature type="domain" description="DUF695" evidence="3">
    <location>
        <begin position="60"/>
        <end position="190"/>
    </location>
</feature>
<dbReference type="OrthoDB" id="7839302at2"/>
<accession>A0A4Y6Q008</accession>
<dbReference type="SUPFAM" id="SSF89946">
    <property type="entry name" value="Hypothetical protein VC0424"/>
    <property type="match status" value="1"/>
</dbReference>
<dbReference type="AlphaFoldDB" id="A0A4Y6Q008"/>
<dbReference type="InterPro" id="IPR036701">
    <property type="entry name" value="RraB-like_sf"/>
</dbReference>
<evidence type="ECO:0000313" key="6">
    <source>
        <dbReference type="Proteomes" id="UP000315995"/>
    </source>
</evidence>
<protein>
    <submittedName>
        <fullName evidence="5">DUF695 domain-containing protein</fullName>
    </submittedName>
</protein>
<dbReference type="Proteomes" id="UP000315995">
    <property type="component" value="Chromosome"/>
</dbReference>